<proteinExistence type="predicted"/>
<dbReference type="EMBL" id="QGTR01000002">
    <property type="protein sequence ID" value="PWW01847.1"/>
    <property type="molecule type" value="Genomic_DNA"/>
</dbReference>
<dbReference type="OrthoDB" id="147179at2"/>
<keyword evidence="1" id="KW-1133">Transmembrane helix</keyword>
<feature type="transmembrane region" description="Helical" evidence="1">
    <location>
        <begin position="56"/>
        <end position="77"/>
    </location>
</feature>
<name>A0A317PM75_9HYPH</name>
<sequence length="327" mass="34844">MWDFDISRTLGIMMKTMPFIALRMAIYFGITLAYMVAIGAGSGVGYGVGHIGSDPAAFALGGGIAGFALVSLVLYWAREYILYIVKAGHIAVMVELIDNRPLPAGKGQIAHAREVVTARFGEATALFALDQLIKGAIAAVTGLIGGVAHLLPIPGLDGIARLVNGVIRMSLTYVDEIVLGYNIRTGSTNPWESSRQGVVLYAQNAKVMVRNAVWLTLIMWALSFAIFLILLAPAGALVYAMPGAASGWGFVVALVFAWALKAALLEPFAIAALMSVYFNVIENQRPDPVWDGRLMNASGKFRDLAGQAMAHVPVRSYRSGDTGPATV</sequence>
<evidence type="ECO:0000256" key="1">
    <source>
        <dbReference type="SAM" id="Phobius"/>
    </source>
</evidence>
<evidence type="ECO:0000313" key="2">
    <source>
        <dbReference type="EMBL" id="PWW01847.1"/>
    </source>
</evidence>
<reference evidence="2 3" key="1">
    <citation type="submission" date="2018-05" db="EMBL/GenBank/DDBJ databases">
        <title>Genomic Encyclopedia of Type Strains, Phase IV (KMG-IV): sequencing the most valuable type-strain genomes for metagenomic binning, comparative biology and taxonomic classification.</title>
        <authorList>
            <person name="Goeker M."/>
        </authorList>
    </citation>
    <scope>NUCLEOTIDE SEQUENCE [LARGE SCALE GENOMIC DNA]</scope>
    <source>
        <strain evidence="2 3">DSM 16791</strain>
    </source>
</reference>
<protein>
    <submittedName>
        <fullName evidence="2">Uncharacterized protein</fullName>
    </submittedName>
</protein>
<organism evidence="2 3">
    <name type="scientific">Hoeflea marina</name>
    <dbReference type="NCBI Taxonomy" id="274592"/>
    <lineage>
        <taxon>Bacteria</taxon>
        <taxon>Pseudomonadati</taxon>
        <taxon>Pseudomonadota</taxon>
        <taxon>Alphaproteobacteria</taxon>
        <taxon>Hyphomicrobiales</taxon>
        <taxon>Rhizobiaceae</taxon>
        <taxon>Hoeflea</taxon>
    </lineage>
</organism>
<gene>
    <name evidence="2" type="ORF">DFR52_102511</name>
</gene>
<keyword evidence="3" id="KW-1185">Reference proteome</keyword>
<keyword evidence="1" id="KW-0812">Transmembrane</keyword>
<feature type="transmembrane region" description="Helical" evidence="1">
    <location>
        <begin position="20"/>
        <end position="44"/>
    </location>
</feature>
<feature type="transmembrane region" description="Helical" evidence="1">
    <location>
        <begin position="212"/>
        <end position="239"/>
    </location>
</feature>
<dbReference type="RefSeq" id="WP_110031603.1">
    <property type="nucleotide sequence ID" value="NZ_QGTR01000002.1"/>
</dbReference>
<comment type="caution">
    <text evidence="2">The sequence shown here is derived from an EMBL/GenBank/DDBJ whole genome shotgun (WGS) entry which is preliminary data.</text>
</comment>
<dbReference type="Proteomes" id="UP000246352">
    <property type="component" value="Unassembled WGS sequence"/>
</dbReference>
<evidence type="ECO:0000313" key="3">
    <source>
        <dbReference type="Proteomes" id="UP000246352"/>
    </source>
</evidence>
<keyword evidence="1" id="KW-0472">Membrane</keyword>
<accession>A0A317PM75</accession>
<dbReference type="AlphaFoldDB" id="A0A317PM75"/>
<feature type="transmembrane region" description="Helical" evidence="1">
    <location>
        <begin position="245"/>
        <end position="264"/>
    </location>
</feature>